<keyword evidence="5 9" id="KW-0812">Transmembrane</keyword>
<dbReference type="AlphaFoldDB" id="A0A1G2P0I2"/>
<feature type="domain" description="Glycosyltransferase 2-like" evidence="10">
    <location>
        <begin position="6"/>
        <end position="167"/>
    </location>
</feature>
<evidence type="ECO:0000256" key="6">
    <source>
        <dbReference type="ARBA" id="ARBA00022989"/>
    </source>
</evidence>
<dbReference type="Gene3D" id="3.90.550.10">
    <property type="entry name" value="Spore Coat Polysaccharide Biosynthesis Protein SpsA, Chain A"/>
    <property type="match status" value="1"/>
</dbReference>
<keyword evidence="3" id="KW-0328">Glycosyltransferase</keyword>
<evidence type="ECO:0000313" key="11">
    <source>
        <dbReference type="EMBL" id="OHA41854.1"/>
    </source>
</evidence>
<dbReference type="InterPro" id="IPR001173">
    <property type="entry name" value="Glyco_trans_2-like"/>
</dbReference>
<sequence length="310" mass="35042">MRPDISVVIPLLNEEKTLPALCDRLVGVLKNLNRHEVIFVDDGSTDKTTGIIEEIIQKNLLQTKLITFSRNFGHQSAVSAGLEHSSGEVVVIMDGDLQDPPEIIPSLIQKWKEGYNIVYAIRTKRKENMIKRLLYSGFYRVLQKMADVDIPLDAGDFSLMDRSVVDAIVRLPEKNRFIRGLRSWTGFSSIGVVYERDERVAGKTKYTLRKLFHLAFDGITGFSTFPLKLSEYIGFSMTILSFFSGISIIILWLTVGIAVPGWTSLVLVLFFLGGIQLFVLGVMGEYVGRIYIEVQNRPVYIIKKKIGFKE</sequence>
<dbReference type="GO" id="GO:0005886">
    <property type="term" value="C:plasma membrane"/>
    <property type="evidence" value="ECO:0007669"/>
    <property type="project" value="UniProtKB-SubCell"/>
</dbReference>
<reference evidence="11 12" key="1">
    <citation type="journal article" date="2016" name="Nat. Commun.">
        <title>Thousands of microbial genomes shed light on interconnected biogeochemical processes in an aquifer system.</title>
        <authorList>
            <person name="Anantharaman K."/>
            <person name="Brown C.T."/>
            <person name="Hug L.A."/>
            <person name="Sharon I."/>
            <person name="Castelle C.J."/>
            <person name="Probst A.J."/>
            <person name="Thomas B.C."/>
            <person name="Singh A."/>
            <person name="Wilkins M.J."/>
            <person name="Karaoz U."/>
            <person name="Brodie E.L."/>
            <person name="Williams K.H."/>
            <person name="Hubbard S.S."/>
            <person name="Banfield J.F."/>
        </authorList>
    </citation>
    <scope>NUCLEOTIDE SEQUENCE [LARGE SCALE GENOMIC DNA]</scope>
</reference>
<evidence type="ECO:0000256" key="4">
    <source>
        <dbReference type="ARBA" id="ARBA00022679"/>
    </source>
</evidence>
<evidence type="ECO:0000313" key="12">
    <source>
        <dbReference type="Proteomes" id="UP000177269"/>
    </source>
</evidence>
<dbReference type="GO" id="GO:0016757">
    <property type="term" value="F:glycosyltransferase activity"/>
    <property type="evidence" value="ECO:0007669"/>
    <property type="project" value="UniProtKB-KW"/>
</dbReference>
<proteinExistence type="inferred from homology"/>
<dbReference type="FunFam" id="3.90.550.10:FF:000079">
    <property type="entry name" value="Probable glycosyl transferase"/>
    <property type="match status" value="1"/>
</dbReference>
<evidence type="ECO:0000256" key="9">
    <source>
        <dbReference type="SAM" id="Phobius"/>
    </source>
</evidence>
<dbReference type="Proteomes" id="UP000177269">
    <property type="component" value="Unassembled WGS sequence"/>
</dbReference>
<comment type="subcellular location">
    <subcellularLocation>
        <location evidence="1">Cell membrane</location>
        <topology evidence="1">Multi-pass membrane protein</topology>
    </subcellularLocation>
</comment>
<protein>
    <submittedName>
        <fullName evidence="11">Glycosyl transferase</fullName>
    </submittedName>
</protein>
<evidence type="ECO:0000256" key="7">
    <source>
        <dbReference type="ARBA" id="ARBA00023136"/>
    </source>
</evidence>
<accession>A0A1G2P0I2</accession>
<comment type="similarity">
    <text evidence="8">Belongs to the glycosyltransferase 2 family. GtrB subfamily.</text>
</comment>
<comment type="caution">
    <text evidence="11">The sequence shown here is derived from an EMBL/GenBank/DDBJ whole genome shotgun (WGS) entry which is preliminary data.</text>
</comment>
<dbReference type="SUPFAM" id="SSF53448">
    <property type="entry name" value="Nucleotide-diphospho-sugar transferases"/>
    <property type="match status" value="1"/>
</dbReference>
<evidence type="ECO:0000256" key="5">
    <source>
        <dbReference type="ARBA" id="ARBA00022692"/>
    </source>
</evidence>
<dbReference type="Pfam" id="PF00535">
    <property type="entry name" value="Glycos_transf_2"/>
    <property type="match status" value="1"/>
</dbReference>
<evidence type="ECO:0000256" key="1">
    <source>
        <dbReference type="ARBA" id="ARBA00004651"/>
    </source>
</evidence>
<dbReference type="InterPro" id="IPR050256">
    <property type="entry name" value="Glycosyltransferase_2"/>
</dbReference>
<keyword evidence="7 9" id="KW-0472">Membrane</keyword>
<feature type="transmembrane region" description="Helical" evidence="9">
    <location>
        <begin position="232"/>
        <end position="259"/>
    </location>
</feature>
<keyword evidence="4 11" id="KW-0808">Transferase</keyword>
<dbReference type="PANTHER" id="PTHR48090:SF1">
    <property type="entry name" value="PROPHAGE BACTOPRENOL GLUCOSYL TRANSFERASE HOMOLOG"/>
    <property type="match status" value="1"/>
</dbReference>
<gene>
    <name evidence="11" type="ORF">A3G52_03400</name>
</gene>
<evidence type="ECO:0000259" key="10">
    <source>
        <dbReference type="Pfam" id="PF00535"/>
    </source>
</evidence>
<evidence type="ECO:0000256" key="3">
    <source>
        <dbReference type="ARBA" id="ARBA00022676"/>
    </source>
</evidence>
<dbReference type="PANTHER" id="PTHR48090">
    <property type="entry name" value="UNDECAPRENYL-PHOSPHATE 4-DEOXY-4-FORMAMIDO-L-ARABINOSE TRANSFERASE-RELATED"/>
    <property type="match status" value="1"/>
</dbReference>
<evidence type="ECO:0000256" key="8">
    <source>
        <dbReference type="ARBA" id="ARBA00038152"/>
    </source>
</evidence>
<organism evidence="11 12">
    <name type="scientific">Candidatus Taylorbacteria bacterium RIFCSPLOWO2_12_FULL_43_20</name>
    <dbReference type="NCBI Taxonomy" id="1802332"/>
    <lineage>
        <taxon>Bacteria</taxon>
        <taxon>Candidatus Tayloriibacteriota</taxon>
    </lineage>
</organism>
<name>A0A1G2P0I2_9BACT</name>
<evidence type="ECO:0000256" key="2">
    <source>
        <dbReference type="ARBA" id="ARBA00022475"/>
    </source>
</evidence>
<keyword evidence="2" id="KW-1003">Cell membrane</keyword>
<feature type="transmembrane region" description="Helical" evidence="9">
    <location>
        <begin position="265"/>
        <end position="287"/>
    </location>
</feature>
<dbReference type="CDD" id="cd04187">
    <property type="entry name" value="DPM1_like_bac"/>
    <property type="match status" value="1"/>
</dbReference>
<dbReference type="InterPro" id="IPR029044">
    <property type="entry name" value="Nucleotide-diphossugar_trans"/>
</dbReference>
<dbReference type="EMBL" id="MHSK01000024">
    <property type="protein sequence ID" value="OHA41854.1"/>
    <property type="molecule type" value="Genomic_DNA"/>
</dbReference>
<keyword evidence="6 9" id="KW-1133">Transmembrane helix</keyword>